<name>A0A976IMD5_BRELC</name>
<keyword evidence="2" id="KW-1185">Reference proteome</keyword>
<sequence>MSATTKSPFNQLETDATCKFAQMGNASLTRKRLVQESVSSWKQTQAVLFTLYPITREQRFSAHPIVM</sequence>
<dbReference type="EMBL" id="SHOA02000011">
    <property type="protein sequence ID" value="TDH74418.1"/>
    <property type="molecule type" value="Genomic_DNA"/>
</dbReference>
<proteinExistence type="predicted"/>
<evidence type="ECO:0000313" key="2">
    <source>
        <dbReference type="Proteomes" id="UP000294530"/>
    </source>
</evidence>
<gene>
    <name evidence="1" type="ORF">CCR75_001481</name>
</gene>
<comment type="caution">
    <text evidence="1">The sequence shown here is derived from an EMBL/GenBank/DDBJ whole genome shotgun (WGS) entry which is preliminary data.</text>
</comment>
<reference evidence="1 2" key="1">
    <citation type="journal article" date="2021" name="Genome Biol.">
        <title>AFLAP: assembly-free linkage analysis pipeline using k-mers from genome sequencing data.</title>
        <authorList>
            <person name="Fletcher K."/>
            <person name="Zhang L."/>
            <person name="Gil J."/>
            <person name="Han R."/>
            <person name="Cavanaugh K."/>
            <person name="Michelmore R."/>
        </authorList>
    </citation>
    <scope>NUCLEOTIDE SEQUENCE [LARGE SCALE GENOMIC DNA]</scope>
    <source>
        <strain evidence="1 2">SF5</strain>
    </source>
</reference>
<protein>
    <submittedName>
        <fullName evidence="1">Uncharacterized protein</fullName>
    </submittedName>
</protein>
<accession>A0A976IMD5</accession>
<dbReference type="GeneID" id="94345255"/>
<dbReference type="KEGG" id="blac:94345255"/>
<dbReference type="Proteomes" id="UP000294530">
    <property type="component" value="Unassembled WGS sequence"/>
</dbReference>
<evidence type="ECO:0000313" key="1">
    <source>
        <dbReference type="EMBL" id="TDH74418.1"/>
    </source>
</evidence>
<dbReference type="AlphaFoldDB" id="A0A976IMD5"/>
<dbReference type="RefSeq" id="XP_067823916.1">
    <property type="nucleotide sequence ID" value="XM_067959584.1"/>
</dbReference>
<organism evidence="1 2">
    <name type="scientific">Bremia lactucae</name>
    <name type="common">Lettuce downy mildew</name>
    <dbReference type="NCBI Taxonomy" id="4779"/>
    <lineage>
        <taxon>Eukaryota</taxon>
        <taxon>Sar</taxon>
        <taxon>Stramenopiles</taxon>
        <taxon>Oomycota</taxon>
        <taxon>Peronosporomycetes</taxon>
        <taxon>Peronosporales</taxon>
        <taxon>Peronosporaceae</taxon>
        <taxon>Bremia</taxon>
    </lineage>
</organism>